<accession>A0A2S8Q686</accession>
<dbReference type="EMBL" id="PUWT01000012">
    <property type="protein sequence ID" value="PQQ28049.1"/>
    <property type="molecule type" value="Genomic_DNA"/>
</dbReference>
<evidence type="ECO:0000313" key="2">
    <source>
        <dbReference type="Proteomes" id="UP000239550"/>
    </source>
</evidence>
<protein>
    <submittedName>
        <fullName evidence="1">Uncharacterized protein</fullName>
    </submittedName>
</protein>
<keyword evidence="2" id="KW-1185">Reference proteome</keyword>
<dbReference type="RefSeq" id="WP_046396719.1">
    <property type="nucleotide sequence ID" value="NZ_CAWNTA010000024.1"/>
</dbReference>
<gene>
    <name evidence="1" type="ORF">C6H66_05105</name>
</gene>
<organism evidence="1 2">
    <name type="scientific">Photorhabdus hindustanensis</name>
    <dbReference type="NCBI Taxonomy" id="2918802"/>
    <lineage>
        <taxon>Bacteria</taxon>
        <taxon>Pseudomonadati</taxon>
        <taxon>Pseudomonadota</taxon>
        <taxon>Gammaproteobacteria</taxon>
        <taxon>Enterobacterales</taxon>
        <taxon>Morganellaceae</taxon>
        <taxon>Photorhabdus</taxon>
    </lineage>
</organism>
<dbReference type="Proteomes" id="UP000239550">
    <property type="component" value="Unassembled WGS sequence"/>
</dbReference>
<name>A0A2S8Q686_9GAMM</name>
<dbReference type="AlphaFoldDB" id="A0A2S8Q686"/>
<evidence type="ECO:0000313" key="1">
    <source>
        <dbReference type="EMBL" id="PQQ28049.1"/>
    </source>
</evidence>
<comment type="caution">
    <text evidence="1">The sequence shown here is derived from an EMBL/GenBank/DDBJ whole genome shotgun (WGS) entry which is preliminary data.</text>
</comment>
<proteinExistence type="predicted"/>
<reference evidence="1 2" key="1">
    <citation type="submission" date="2018-02" db="EMBL/GenBank/DDBJ databases">
        <title>Five New Genomes of Indian Photorhabdus Isolates TSA.</title>
        <authorList>
            <person name="Dubay B."/>
            <person name="Somvanshi V.S."/>
        </authorList>
    </citation>
    <scope>NUCLEOTIDE SEQUENCE [LARGE SCALE GENOMIC DNA]</scope>
    <source>
        <strain evidence="1 2">H1</strain>
    </source>
</reference>
<sequence>MPKSQQLQLNLFDYFFNDVNALLDNTMEWEQRIENILAVVLEFNARIENLYRSGTLCSVRIRCSTA</sequence>